<dbReference type="NCBIfam" id="NF009057">
    <property type="entry name" value="PRK12391.1"/>
    <property type="match status" value="1"/>
</dbReference>
<gene>
    <name evidence="12" type="primary">trpB</name>
    <name evidence="14" type="ORF">EV383_3117</name>
</gene>
<dbReference type="SUPFAM" id="SSF53686">
    <property type="entry name" value="Tryptophan synthase beta subunit-like PLP-dependent enzymes"/>
    <property type="match status" value="1"/>
</dbReference>
<comment type="function">
    <text evidence="2 12">The beta subunit is responsible for the synthesis of L-tryptophan from indole and L-serine.</text>
</comment>
<dbReference type="NCBIfam" id="TIGR01415">
    <property type="entry name" value="trpB_rel"/>
    <property type="match status" value="1"/>
</dbReference>
<feature type="modified residue" description="N6-(pyridoxal phosphate)lysine" evidence="12">
    <location>
        <position position="141"/>
    </location>
</feature>
<dbReference type="InterPro" id="IPR006654">
    <property type="entry name" value="Trp_synth_beta"/>
</dbReference>
<evidence type="ECO:0000256" key="4">
    <source>
        <dbReference type="ARBA" id="ARBA00009982"/>
    </source>
</evidence>
<feature type="domain" description="Tryptophan synthase beta chain-like PALP" evidence="13">
    <location>
        <begin position="104"/>
        <end position="428"/>
    </location>
</feature>
<evidence type="ECO:0000256" key="1">
    <source>
        <dbReference type="ARBA" id="ARBA00001933"/>
    </source>
</evidence>
<dbReference type="Gene3D" id="3.40.50.1100">
    <property type="match status" value="2"/>
</dbReference>
<dbReference type="InterPro" id="IPR023026">
    <property type="entry name" value="Trp_synth_beta/beta-like"/>
</dbReference>
<dbReference type="HAMAP" id="MF_00133">
    <property type="entry name" value="Trp_synth_beta"/>
    <property type="match status" value="1"/>
</dbReference>
<dbReference type="UniPathway" id="UPA00035">
    <property type="reaction ID" value="UER00044"/>
</dbReference>
<keyword evidence="8 12" id="KW-0663">Pyridoxal phosphate</keyword>
<dbReference type="EC" id="4.2.1.20" evidence="12"/>
<comment type="similarity">
    <text evidence="4 12">Belongs to the TrpB family.</text>
</comment>
<evidence type="ECO:0000256" key="9">
    <source>
        <dbReference type="ARBA" id="ARBA00023141"/>
    </source>
</evidence>
<organism evidence="14 15">
    <name type="scientific">Pseudonocardia sediminis</name>
    <dbReference type="NCBI Taxonomy" id="1397368"/>
    <lineage>
        <taxon>Bacteria</taxon>
        <taxon>Bacillati</taxon>
        <taxon>Actinomycetota</taxon>
        <taxon>Actinomycetes</taxon>
        <taxon>Pseudonocardiales</taxon>
        <taxon>Pseudonocardiaceae</taxon>
        <taxon>Pseudonocardia</taxon>
    </lineage>
</organism>
<evidence type="ECO:0000256" key="6">
    <source>
        <dbReference type="ARBA" id="ARBA00022605"/>
    </source>
</evidence>
<keyword evidence="9 12" id="KW-0057">Aromatic amino acid biosynthesis</keyword>
<dbReference type="EMBL" id="SHKL01000001">
    <property type="protein sequence ID" value="RZT86227.1"/>
    <property type="molecule type" value="Genomic_DNA"/>
</dbReference>
<name>A0A4Q7UW51_PSEST</name>
<evidence type="ECO:0000256" key="2">
    <source>
        <dbReference type="ARBA" id="ARBA00002786"/>
    </source>
</evidence>
<dbReference type="CDD" id="cd06446">
    <property type="entry name" value="Trp-synth_B"/>
    <property type="match status" value="1"/>
</dbReference>
<comment type="cofactor">
    <cofactor evidence="1 12">
        <name>pyridoxal 5'-phosphate</name>
        <dbReference type="ChEBI" id="CHEBI:597326"/>
    </cofactor>
</comment>
<dbReference type="AlphaFoldDB" id="A0A4Q7UW51"/>
<dbReference type="GO" id="GO:0005737">
    <property type="term" value="C:cytoplasm"/>
    <property type="evidence" value="ECO:0007669"/>
    <property type="project" value="TreeGrafter"/>
</dbReference>
<comment type="caution">
    <text evidence="14">The sequence shown here is derived from an EMBL/GenBank/DDBJ whole genome shotgun (WGS) entry which is preliminary data.</text>
</comment>
<comment type="catalytic activity">
    <reaction evidence="11 12">
        <text>(1S,2R)-1-C-(indol-3-yl)glycerol 3-phosphate + L-serine = D-glyceraldehyde 3-phosphate + L-tryptophan + H2O</text>
        <dbReference type="Rhea" id="RHEA:10532"/>
        <dbReference type="ChEBI" id="CHEBI:15377"/>
        <dbReference type="ChEBI" id="CHEBI:33384"/>
        <dbReference type="ChEBI" id="CHEBI:57912"/>
        <dbReference type="ChEBI" id="CHEBI:58866"/>
        <dbReference type="ChEBI" id="CHEBI:59776"/>
        <dbReference type="EC" id="4.2.1.20"/>
    </reaction>
</comment>
<dbReference type="GO" id="GO:0004834">
    <property type="term" value="F:tryptophan synthase activity"/>
    <property type="evidence" value="ECO:0007669"/>
    <property type="project" value="UniProtKB-UniRule"/>
</dbReference>
<sequence>MRDTTRVRQAAPSPAAGLRSLIAHALFTLRDMTRWTLPPDKIPSAWFNVAPHLTTPLQPPLHPGTREPVGPDDLAPLFSSTLIEQEMSAAPWIDIPGEVLDILKLWRPTPLVRATRLEKELGTPARIYFKDESISPSGSHKTNTAVPQAFYNAKEGIKRLSTETGAGQWGTALSFASAQFDLELKVYMVRASYGQKPYRRIAIETWGGEVVPSPVDEPDHPGSLGSAISDAVRDCMGREDTHYALGSVLNHVLLHQTVIGLEAKEQLALAGEKLPDVVIAPCGGGSNLGGIAFPFVPDSDVRLLAVEPLSCPTLTQGTYEYDFGDVAGLTPLMPMYTLGADFVPPSIHSGGLRYHGDSPLISSLVKDGRMEAIAYPQGKVFEAAVQFARTEGKIPAPECGHGIRAAIDEALAAKETGEEKVILFNYCGHGFLDLSAYDDYNNGRLMEEQG</sequence>
<dbReference type="InterPro" id="IPR036052">
    <property type="entry name" value="TrpB-like_PALP_sf"/>
</dbReference>
<comment type="pathway">
    <text evidence="3 12">Amino-acid biosynthesis; L-tryptophan biosynthesis; L-tryptophan from chorismate: step 5/5.</text>
</comment>
<keyword evidence="10 12" id="KW-0456">Lyase</keyword>
<dbReference type="PIRSF" id="PIRSF001413">
    <property type="entry name" value="Trp_syn_beta"/>
    <property type="match status" value="1"/>
</dbReference>
<dbReference type="GO" id="GO:0030170">
    <property type="term" value="F:pyridoxal phosphate binding"/>
    <property type="evidence" value="ECO:0007669"/>
    <property type="project" value="InterPro"/>
</dbReference>
<evidence type="ECO:0000256" key="11">
    <source>
        <dbReference type="ARBA" id="ARBA00049047"/>
    </source>
</evidence>
<reference evidence="14 15" key="1">
    <citation type="submission" date="2019-02" db="EMBL/GenBank/DDBJ databases">
        <title>Sequencing the genomes of 1000 actinobacteria strains.</title>
        <authorList>
            <person name="Klenk H.-P."/>
        </authorList>
    </citation>
    <scope>NUCLEOTIDE SEQUENCE [LARGE SCALE GENOMIC DNA]</scope>
    <source>
        <strain evidence="14 15">DSM 45779</strain>
    </source>
</reference>
<dbReference type="PROSITE" id="PS00168">
    <property type="entry name" value="TRP_SYNTHASE_BETA"/>
    <property type="match status" value="1"/>
</dbReference>
<dbReference type="InterPro" id="IPR001926">
    <property type="entry name" value="TrpB-like_PALP"/>
</dbReference>
<evidence type="ECO:0000256" key="5">
    <source>
        <dbReference type="ARBA" id="ARBA00011270"/>
    </source>
</evidence>
<evidence type="ECO:0000256" key="3">
    <source>
        <dbReference type="ARBA" id="ARBA00004733"/>
    </source>
</evidence>
<evidence type="ECO:0000313" key="14">
    <source>
        <dbReference type="EMBL" id="RZT86227.1"/>
    </source>
</evidence>
<protein>
    <recommendedName>
        <fullName evidence="12">Tryptophan synthase beta chain</fullName>
        <ecNumber evidence="12">4.2.1.20</ecNumber>
    </recommendedName>
</protein>
<evidence type="ECO:0000256" key="7">
    <source>
        <dbReference type="ARBA" id="ARBA00022822"/>
    </source>
</evidence>
<dbReference type="PANTHER" id="PTHR48077:SF6">
    <property type="entry name" value="TRYPTOPHAN SYNTHASE"/>
    <property type="match status" value="1"/>
</dbReference>
<dbReference type="Proteomes" id="UP000291591">
    <property type="component" value="Unassembled WGS sequence"/>
</dbReference>
<dbReference type="Pfam" id="PF00291">
    <property type="entry name" value="PALP"/>
    <property type="match status" value="1"/>
</dbReference>
<evidence type="ECO:0000259" key="13">
    <source>
        <dbReference type="Pfam" id="PF00291"/>
    </source>
</evidence>
<evidence type="ECO:0000313" key="15">
    <source>
        <dbReference type="Proteomes" id="UP000291591"/>
    </source>
</evidence>
<proteinExistence type="inferred from homology"/>
<accession>A0A4Q7UW51</accession>
<keyword evidence="7 12" id="KW-0822">Tryptophan biosynthesis</keyword>
<keyword evidence="15" id="KW-1185">Reference proteome</keyword>
<dbReference type="InterPro" id="IPR006653">
    <property type="entry name" value="Trp_synth_b_CS"/>
</dbReference>
<evidence type="ECO:0000256" key="12">
    <source>
        <dbReference type="HAMAP-Rule" id="MF_00133"/>
    </source>
</evidence>
<comment type="subunit">
    <text evidence="5 12">Tetramer of two alpha and two beta chains.</text>
</comment>
<dbReference type="GO" id="GO:0052684">
    <property type="term" value="F:L-serine hydro-lyase (adding indole, L-tryptophan-forming) activity"/>
    <property type="evidence" value="ECO:0007669"/>
    <property type="project" value="TreeGrafter"/>
</dbReference>
<dbReference type="PIRSF" id="PIRSF500824">
    <property type="entry name" value="TrpB_prok"/>
    <property type="match status" value="1"/>
</dbReference>
<dbReference type="PANTHER" id="PTHR48077">
    <property type="entry name" value="TRYPTOPHAN SYNTHASE-RELATED"/>
    <property type="match status" value="1"/>
</dbReference>
<evidence type="ECO:0000256" key="8">
    <source>
        <dbReference type="ARBA" id="ARBA00022898"/>
    </source>
</evidence>
<keyword evidence="6 12" id="KW-0028">Amino-acid biosynthesis</keyword>
<evidence type="ECO:0000256" key="10">
    <source>
        <dbReference type="ARBA" id="ARBA00023239"/>
    </source>
</evidence>
<dbReference type="InterPro" id="IPR006316">
    <property type="entry name" value="Trp_synth_b-like"/>
</dbReference>